<dbReference type="PANTHER" id="PTHR30296:SF0">
    <property type="entry name" value="LACTATE UTILIZATION PROTEIN A"/>
    <property type="match status" value="1"/>
</dbReference>
<feature type="region of interest" description="Disordered" evidence="1">
    <location>
        <begin position="255"/>
        <end position="296"/>
    </location>
</feature>
<feature type="compositionally biased region" description="Basic and acidic residues" evidence="1">
    <location>
        <begin position="282"/>
        <end position="296"/>
    </location>
</feature>
<dbReference type="RefSeq" id="WP_169398400.1">
    <property type="nucleotide sequence ID" value="NZ_BAAAJH010000040.1"/>
</dbReference>
<keyword evidence="4" id="KW-1185">Reference proteome</keyword>
<gene>
    <name evidence="3" type="ORF">HF577_25055</name>
</gene>
<dbReference type="Pfam" id="PF02754">
    <property type="entry name" value="CCG"/>
    <property type="match status" value="2"/>
</dbReference>
<feature type="compositionally biased region" description="Basic and acidic residues" evidence="1">
    <location>
        <begin position="262"/>
        <end position="274"/>
    </location>
</feature>
<dbReference type="Proteomes" id="UP001296706">
    <property type="component" value="Unassembled WGS sequence"/>
</dbReference>
<dbReference type="EMBL" id="JAAXKY010000098">
    <property type="protein sequence ID" value="NMH80344.1"/>
    <property type="molecule type" value="Genomic_DNA"/>
</dbReference>
<feature type="domain" description="Cysteine-rich" evidence="2">
    <location>
        <begin position="134"/>
        <end position="218"/>
    </location>
</feature>
<organism evidence="3 4">
    <name type="scientific">Pseudonocardia xinjiangensis</name>
    <dbReference type="NCBI Taxonomy" id="75289"/>
    <lineage>
        <taxon>Bacteria</taxon>
        <taxon>Bacillati</taxon>
        <taxon>Actinomycetota</taxon>
        <taxon>Actinomycetes</taxon>
        <taxon>Pseudonocardiales</taxon>
        <taxon>Pseudonocardiaceae</taxon>
        <taxon>Pseudonocardia</taxon>
    </lineage>
</organism>
<sequence length="296" mass="32038">MRIALFVTCLADALYPQVGRATVTLLERLGHEVVFPAAQTCCGQMHVNTGYQREALPLVRHHVEVFEPYDVIVAPSGSCVGSVRHQHAMVARGGGDGALAERAERVGARTYELSELLVDVLGVEDVGAYYPHRVTYHPTCHSLRMLRVGDKPLRLLRHVRGMTLLELPEAEQCCGFGGTFAIKNADTSTAMLADKMRNVLDTGAEVTTAGDASCLMHIGGGLSRLRSGTRTVHLAEILAGTEVGATTELASETLAPRQLDAPAEHTVGEQRVEFASESSTQRLREAQPTERSEGER</sequence>
<proteinExistence type="predicted"/>
<reference evidence="3 4" key="1">
    <citation type="submission" date="2020-04" db="EMBL/GenBank/DDBJ databases">
        <authorList>
            <person name="Klaysubun C."/>
            <person name="Duangmal K."/>
            <person name="Lipun K."/>
        </authorList>
    </citation>
    <scope>NUCLEOTIDE SEQUENCE [LARGE SCALE GENOMIC DNA]</scope>
    <source>
        <strain evidence="3 4">JCM 11839</strain>
    </source>
</reference>
<evidence type="ECO:0000313" key="3">
    <source>
        <dbReference type="EMBL" id="NMH80344.1"/>
    </source>
</evidence>
<evidence type="ECO:0000313" key="4">
    <source>
        <dbReference type="Proteomes" id="UP001296706"/>
    </source>
</evidence>
<name>A0ABX1RLI5_9PSEU</name>
<dbReference type="PANTHER" id="PTHR30296">
    <property type="entry name" value="UNCHARACTERIZED PROTEIN YKGE"/>
    <property type="match status" value="1"/>
</dbReference>
<accession>A0ABX1RLI5</accession>
<dbReference type="InterPro" id="IPR004017">
    <property type="entry name" value="Cys_rich_dom"/>
</dbReference>
<feature type="domain" description="Cysteine-rich" evidence="2">
    <location>
        <begin position="3"/>
        <end position="82"/>
    </location>
</feature>
<comment type="caution">
    <text evidence="3">The sequence shown here is derived from an EMBL/GenBank/DDBJ whole genome shotgun (WGS) entry which is preliminary data.</text>
</comment>
<protein>
    <submittedName>
        <fullName evidence="3">(Fe-S)-binding protein</fullName>
    </submittedName>
</protein>
<evidence type="ECO:0000256" key="1">
    <source>
        <dbReference type="SAM" id="MobiDB-lite"/>
    </source>
</evidence>
<evidence type="ECO:0000259" key="2">
    <source>
        <dbReference type="Pfam" id="PF02754"/>
    </source>
</evidence>